<dbReference type="InterPro" id="IPR044925">
    <property type="entry name" value="His-Me_finger_sf"/>
</dbReference>
<dbReference type="AlphaFoldDB" id="A0A1W1ZDC8"/>
<proteinExistence type="predicted"/>
<gene>
    <name evidence="3" type="ORF">SAMN04488524_0617</name>
</gene>
<keyword evidence="4" id="KW-1185">Reference proteome</keyword>
<dbReference type="Pfam" id="PF07463">
    <property type="entry name" value="NUMOD4"/>
    <property type="match status" value="1"/>
</dbReference>
<dbReference type="GO" id="GO:0004519">
    <property type="term" value="F:endonuclease activity"/>
    <property type="evidence" value="ECO:0007669"/>
    <property type="project" value="UniProtKB-KW"/>
</dbReference>
<dbReference type="RefSeq" id="WP_084236942.1">
    <property type="nucleotide sequence ID" value="NZ_FWXT01000001.1"/>
</dbReference>
<reference evidence="4" key="1">
    <citation type="submission" date="2017-04" db="EMBL/GenBank/DDBJ databases">
        <authorList>
            <person name="Varghese N."/>
            <person name="Submissions S."/>
        </authorList>
    </citation>
    <scope>NUCLEOTIDE SEQUENCE [LARGE SCALE GENOMIC DNA]</scope>
    <source>
        <strain evidence="4">DSM 12126</strain>
    </source>
</reference>
<dbReference type="OrthoDB" id="6631788at2"/>
<dbReference type="Gene3D" id="3.90.75.20">
    <property type="match status" value="1"/>
</dbReference>
<sequence length="208" mass="23902">MKEEIWKDIRGFEGFYQISNLGRVRSLDRVIHYKNPDQKGTTSGLYKGTIRKIRIGRSGYPEVLLSKNAKKILKRIHSLIAIHFIDNPHGRKEVNHIDGDKSNNSIENLEWSNRSENTAHSYKMGLRVNRKGDDNPVAIPVNQFDKHGNLIRRYSSLKSVNEYGFNSTCVRLCCLKTPKYHTHKGFIWSFAIKSPTNCLAGHYGMIDN</sequence>
<dbReference type="InterPro" id="IPR003615">
    <property type="entry name" value="HNH_nuc"/>
</dbReference>
<name>A0A1W1ZDC8_9SPHI</name>
<dbReference type="Pfam" id="PF13392">
    <property type="entry name" value="HNH_3"/>
    <property type="match status" value="1"/>
</dbReference>
<dbReference type="EMBL" id="FWXT01000001">
    <property type="protein sequence ID" value="SMC46366.1"/>
    <property type="molecule type" value="Genomic_DNA"/>
</dbReference>
<dbReference type="STRING" id="151894.SAMN04488524_0617"/>
<protein>
    <submittedName>
        <fullName evidence="3">HNH endonuclease</fullName>
    </submittedName>
</protein>
<dbReference type="InterPro" id="IPR010902">
    <property type="entry name" value="NUMOD4"/>
</dbReference>
<dbReference type="InterPro" id="IPR036388">
    <property type="entry name" value="WH-like_DNA-bd_sf"/>
</dbReference>
<dbReference type="Gene3D" id="1.10.10.10">
    <property type="entry name" value="Winged helix-like DNA-binding domain superfamily/Winged helix DNA-binding domain"/>
    <property type="match status" value="1"/>
</dbReference>
<keyword evidence="3" id="KW-0255">Endonuclease</keyword>
<evidence type="ECO:0000259" key="1">
    <source>
        <dbReference type="Pfam" id="PF07463"/>
    </source>
</evidence>
<feature type="domain" description="HNH nuclease" evidence="2">
    <location>
        <begin position="91"/>
        <end position="118"/>
    </location>
</feature>
<organism evidence="3 4">
    <name type="scientific">Pedobacter africanus</name>
    <dbReference type="NCBI Taxonomy" id="151894"/>
    <lineage>
        <taxon>Bacteria</taxon>
        <taxon>Pseudomonadati</taxon>
        <taxon>Bacteroidota</taxon>
        <taxon>Sphingobacteriia</taxon>
        <taxon>Sphingobacteriales</taxon>
        <taxon>Sphingobacteriaceae</taxon>
        <taxon>Pedobacter</taxon>
    </lineage>
</organism>
<evidence type="ECO:0000259" key="2">
    <source>
        <dbReference type="Pfam" id="PF13392"/>
    </source>
</evidence>
<feature type="domain" description="NUMOD4" evidence="1">
    <location>
        <begin position="4"/>
        <end position="63"/>
    </location>
</feature>
<keyword evidence="3" id="KW-0378">Hydrolase</keyword>
<keyword evidence="3" id="KW-0540">Nuclease</keyword>
<evidence type="ECO:0000313" key="3">
    <source>
        <dbReference type="EMBL" id="SMC46366.1"/>
    </source>
</evidence>
<dbReference type="GO" id="GO:0016788">
    <property type="term" value="F:hydrolase activity, acting on ester bonds"/>
    <property type="evidence" value="ECO:0007669"/>
    <property type="project" value="InterPro"/>
</dbReference>
<evidence type="ECO:0000313" key="4">
    <source>
        <dbReference type="Proteomes" id="UP000192756"/>
    </source>
</evidence>
<accession>A0A1W1ZDC8</accession>
<dbReference type="SUPFAM" id="SSF54060">
    <property type="entry name" value="His-Me finger endonucleases"/>
    <property type="match status" value="1"/>
</dbReference>
<dbReference type="Proteomes" id="UP000192756">
    <property type="component" value="Unassembled WGS sequence"/>
</dbReference>